<evidence type="ECO:0000256" key="1">
    <source>
        <dbReference type="ARBA" id="ARBA00011738"/>
    </source>
</evidence>
<feature type="compositionally biased region" description="Basic and acidic residues" evidence="9">
    <location>
        <begin position="304"/>
        <end position="321"/>
    </location>
</feature>
<feature type="binding site" evidence="8">
    <location>
        <position position="63"/>
    </location>
    <ligand>
        <name>Zn(2+)</name>
        <dbReference type="ChEBI" id="CHEBI:29105"/>
        <label>1</label>
        <note>catalytic</note>
    </ligand>
</feature>
<comment type="catalytic activity">
    <reaction evidence="8">
        <text>Endonucleolytic cleavage of RNA, removing extra 3' nucleotides from tRNA precursor, generating 3' termini of tRNAs. A 3'-hydroxy group is left at the tRNA terminus and a 5'-phosphoryl group is left at the trailer molecule.</text>
        <dbReference type="EC" id="3.1.26.11"/>
    </reaction>
</comment>
<dbReference type="InterPro" id="IPR013471">
    <property type="entry name" value="RNase_Z/BN"/>
</dbReference>
<reference evidence="12" key="1">
    <citation type="submission" date="2016-10" db="EMBL/GenBank/DDBJ databases">
        <authorList>
            <person name="Varghese N."/>
            <person name="Submissions S."/>
        </authorList>
    </citation>
    <scope>NUCLEOTIDE SEQUENCE [LARGE SCALE GENOMIC DNA]</scope>
    <source>
        <strain evidence="12">ATCC 35263</strain>
    </source>
</reference>
<evidence type="ECO:0000256" key="7">
    <source>
        <dbReference type="ARBA" id="ARBA00022833"/>
    </source>
</evidence>
<keyword evidence="2 8" id="KW-0819">tRNA processing</keyword>
<dbReference type="Pfam" id="PF12706">
    <property type="entry name" value="Lactamase_B_2"/>
    <property type="match status" value="1"/>
</dbReference>
<dbReference type="STRING" id="29539.SAMN02745716_1587"/>
<evidence type="ECO:0000313" key="12">
    <source>
        <dbReference type="Proteomes" id="UP000222056"/>
    </source>
</evidence>
<dbReference type="EC" id="3.1.26.11" evidence="8"/>
<dbReference type="NCBIfam" id="TIGR02651">
    <property type="entry name" value="RNase_Z"/>
    <property type="match status" value="1"/>
</dbReference>
<evidence type="ECO:0000313" key="11">
    <source>
        <dbReference type="EMBL" id="SEH14287.1"/>
    </source>
</evidence>
<keyword evidence="12" id="KW-1185">Reference proteome</keyword>
<feature type="binding site" evidence="8">
    <location>
        <position position="65"/>
    </location>
    <ligand>
        <name>Zn(2+)</name>
        <dbReference type="ChEBI" id="CHEBI:29105"/>
        <label>2</label>
        <note>catalytic</note>
    </ligand>
</feature>
<feature type="binding site" evidence="8">
    <location>
        <position position="139"/>
    </location>
    <ligand>
        <name>Zn(2+)</name>
        <dbReference type="ChEBI" id="CHEBI:29105"/>
        <label>1</label>
        <note>catalytic</note>
    </ligand>
</feature>
<dbReference type="Proteomes" id="UP000222056">
    <property type="component" value="Unassembled WGS sequence"/>
</dbReference>
<keyword evidence="6 8" id="KW-0378">Hydrolase</keyword>
<feature type="binding site" evidence="8">
    <location>
        <position position="209"/>
    </location>
    <ligand>
        <name>Zn(2+)</name>
        <dbReference type="ChEBI" id="CHEBI:29105"/>
        <label>2</label>
        <note>catalytic</note>
    </ligand>
</feature>
<dbReference type="CDD" id="cd07717">
    <property type="entry name" value="RNaseZ_ZiPD-like_MBL-fold"/>
    <property type="match status" value="1"/>
</dbReference>
<dbReference type="InterPro" id="IPR036866">
    <property type="entry name" value="RibonucZ/Hydroxyglut_hydro"/>
</dbReference>
<feature type="region of interest" description="Disordered" evidence="9">
    <location>
        <begin position="304"/>
        <end position="330"/>
    </location>
</feature>
<keyword evidence="7 8" id="KW-0862">Zinc</keyword>
<evidence type="ECO:0000256" key="6">
    <source>
        <dbReference type="ARBA" id="ARBA00022801"/>
    </source>
</evidence>
<dbReference type="InterPro" id="IPR001279">
    <property type="entry name" value="Metallo-B-lactamas"/>
</dbReference>
<comment type="function">
    <text evidence="8">Zinc phosphodiesterase, which displays some tRNA 3'-processing endonuclease activity. Probably involved in tRNA maturation, by removing a 3'-trailer from precursor tRNA.</text>
</comment>
<dbReference type="Gene3D" id="3.60.15.10">
    <property type="entry name" value="Ribonuclease Z/Hydroxyacylglutathione hydrolase-like"/>
    <property type="match status" value="1"/>
</dbReference>
<feature type="binding site" evidence="8">
    <location>
        <position position="66"/>
    </location>
    <ligand>
        <name>Zn(2+)</name>
        <dbReference type="ChEBI" id="CHEBI:29105"/>
        <label>2</label>
        <note>catalytic</note>
    </ligand>
</feature>
<feature type="active site" description="Proton acceptor" evidence="8">
    <location>
        <position position="65"/>
    </location>
</feature>
<feature type="binding site" evidence="8">
    <location>
        <position position="209"/>
    </location>
    <ligand>
        <name>Zn(2+)</name>
        <dbReference type="ChEBI" id="CHEBI:29105"/>
        <label>1</label>
        <note>catalytic</note>
    </ligand>
</feature>
<evidence type="ECO:0000256" key="3">
    <source>
        <dbReference type="ARBA" id="ARBA00022722"/>
    </source>
</evidence>
<evidence type="ECO:0000256" key="4">
    <source>
        <dbReference type="ARBA" id="ARBA00022723"/>
    </source>
</evidence>
<evidence type="ECO:0000256" key="5">
    <source>
        <dbReference type="ARBA" id="ARBA00022759"/>
    </source>
</evidence>
<proteinExistence type="inferred from homology"/>
<evidence type="ECO:0000256" key="2">
    <source>
        <dbReference type="ARBA" id="ARBA00022694"/>
    </source>
</evidence>
<keyword evidence="5 8" id="KW-0255">Endonuclease</keyword>
<feature type="binding site" evidence="8">
    <location>
        <position position="61"/>
    </location>
    <ligand>
        <name>Zn(2+)</name>
        <dbReference type="ChEBI" id="CHEBI:29105"/>
        <label>1</label>
        <note>catalytic</note>
    </ligand>
</feature>
<accession>A0A1H6FU00</accession>
<dbReference type="OrthoDB" id="9800940at2"/>
<keyword evidence="3 8" id="KW-0540">Nuclease</keyword>
<feature type="binding site" evidence="8">
    <location>
        <position position="267"/>
    </location>
    <ligand>
        <name>Zn(2+)</name>
        <dbReference type="ChEBI" id="CHEBI:29105"/>
        <label>2</label>
        <note>catalytic</note>
    </ligand>
</feature>
<dbReference type="SMART" id="SM00849">
    <property type="entry name" value="Lactamase_B"/>
    <property type="match status" value="1"/>
</dbReference>
<keyword evidence="4 8" id="KW-0479">Metal-binding</keyword>
<dbReference type="AlphaFoldDB" id="A0A1H6FU00"/>
<dbReference type="Pfam" id="PF00753">
    <property type="entry name" value="Lactamase_B"/>
    <property type="match status" value="1"/>
</dbReference>
<name>A0A1H6FU00_THEAL</name>
<dbReference type="HAMAP" id="MF_01818">
    <property type="entry name" value="RNase_Z_BN"/>
    <property type="match status" value="1"/>
</dbReference>
<dbReference type="PANTHER" id="PTHR46018:SF2">
    <property type="entry name" value="ZINC PHOSPHODIESTERASE ELAC PROTEIN 1"/>
    <property type="match status" value="1"/>
</dbReference>
<protein>
    <recommendedName>
        <fullName evidence="8">Ribonuclease Z</fullName>
        <shortName evidence="8">RNase Z</shortName>
        <ecNumber evidence="8">3.1.26.11</ecNumber>
    </recommendedName>
    <alternativeName>
        <fullName evidence="8">tRNA 3 endonuclease</fullName>
    </alternativeName>
    <alternativeName>
        <fullName evidence="8">tRNase Z</fullName>
    </alternativeName>
</protein>
<gene>
    <name evidence="8" type="primary">rnz</name>
    <name evidence="11" type="ORF">SAMN02745716_1587</name>
</gene>
<dbReference type="PANTHER" id="PTHR46018">
    <property type="entry name" value="ZINC PHOSPHODIESTERASE ELAC PROTEIN 1"/>
    <property type="match status" value="1"/>
</dbReference>
<comment type="cofactor">
    <cofactor evidence="8">
        <name>Zn(2+)</name>
        <dbReference type="ChEBI" id="CHEBI:29105"/>
    </cofactor>
    <text evidence="8">Binds 2 Zn(2+) ions.</text>
</comment>
<dbReference type="GO" id="GO:0042781">
    <property type="term" value="F:3'-tRNA processing endoribonuclease activity"/>
    <property type="evidence" value="ECO:0007669"/>
    <property type="project" value="UniProtKB-UniRule"/>
</dbReference>
<dbReference type="RefSeq" id="WP_093117944.1">
    <property type="nucleotide sequence ID" value="NZ_FNWJ01000002.1"/>
</dbReference>
<dbReference type="NCBIfam" id="NF000801">
    <property type="entry name" value="PRK00055.1-3"/>
    <property type="match status" value="1"/>
</dbReference>
<comment type="similarity">
    <text evidence="8">Belongs to the RNase Z family.</text>
</comment>
<evidence type="ECO:0000256" key="9">
    <source>
        <dbReference type="SAM" id="MobiDB-lite"/>
    </source>
</evidence>
<dbReference type="EMBL" id="FNWJ01000002">
    <property type="protein sequence ID" value="SEH14287.1"/>
    <property type="molecule type" value="Genomic_DNA"/>
</dbReference>
<dbReference type="GO" id="GO:0008270">
    <property type="term" value="F:zinc ion binding"/>
    <property type="evidence" value="ECO:0007669"/>
    <property type="project" value="UniProtKB-UniRule"/>
</dbReference>
<sequence>MDLELTFLGTAGSAPTARRGLPAFLVRRGGYRLLIDCGEGTQRQLIRSEGLVELPEVLITHLHADHVLGLPGLLKTWSLMDRQTPLVVRGPRGLRELMRAFGRVVGLTRLGYELEIEELDAPVELPRDGWRVGAFPVEHGVPALGYAIVEDDRPGRFDPERARALGVQPGPDFGRLQRGEPVCGSTGEVRPEQVMGPPRPGRKLVFSGDTRPCEFLRAAAWRCDVLVHEATFVHEDAQRAAETGHATAREAAELAAACEVRMLALTHLSPRYPPRVLEEEARALFPSTVVPRDLDRLVVPFPERGRPTLVGRREEPGSRDDETVELVQGA</sequence>
<feature type="domain" description="Metallo-beta-lactamase" evidence="10">
    <location>
        <begin position="20"/>
        <end position="267"/>
    </location>
</feature>
<evidence type="ECO:0000256" key="8">
    <source>
        <dbReference type="HAMAP-Rule" id="MF_01818"/>
    </source>
</evidence>
<dbReference type="SUPFAM" id="SSF56281">
    <property type="entry name" value="Metallo-hydrolase/oxidoreductase"/>
    <property type="match status" value="1"/>
</dbReference>
<comment type="subunit">
    <text evidence="1 8">Homodimer.</text>
</comment>
<organism evidence="11 12">
    <name type="scientific">Thermoleophilum album</name>
    <dbReference type="NCBI Taxonomy" id="29539"/>
    <lineage>
        <taxon>Bacteria</taxon>
        <taxon>Bacillati</taxon>
        <taxon>Actinomycetota</taxon>
        <taxon>Thermoleophilia</taxon>
        <taxon>Thermoleophilales</taxon>
        <taxon>Thermoleophilaceae</taxon>
        <taxon>Thermoleophilum</taxon>
    </lineage>
</organism>
<evidence type="ECO:0000259" key="10">
    <source>
        <dbReference type="SMART" id="SM00849"/>
    </source>
</evidence>